<keyword evidence="3" id="KW-1185">Reference proteome</keyword>
<feature type="region of interest" description="Disordered" evidence="1">
    <location>
        <begin position="1"/>
        <end position="49"/>
    </location>
</feature>
<organism evidence="2 3">
    <name type="scientific">Pseudoflavonifractor capillosus ATCC 29799</name>
    <dbReference type="NCBI Taxonomy" id="411467"/>
    <lineage>
        <taxon>Bacteria</taxon>
        <taxon>Bacillati</taxon>
        <taxon>Bacillota</taxon>
        <taxon>Clostridia</taxon>
        <taxon>Eubacteriales</taxon>
        <taxon>Oscillospiraceae</taxon>
        <taxon>Pseudoflavonifractor</taxon>
    </lineage>
</organism>
<dbReference type="Proteomes" id="UP000003639">
    <property type="component" value="Unassembled WGS sequence"/>
</dbReference>
<proteinExistence type="predicted"/>
<reference evidence="2 3" key="2">
    <citation type="submission" date="2007-06" db="EMBL/GenBank/DDBJ databases">
        <title>Draft genome sequence of Pseudoflavonifractor capillosus ATCC 29799.</title>
        <authorList>
            <person name="Sudarsanam P."/>
            <person name="Ley R."/>
            <person name="Guruge J."/>
            <person name="Turnbaugh P.J."/>
            <person name="Mahowald M."/>
            <person name="Liep D."/>
            <person name="Gordon J."/>
        </authorList>
    </citation>
    <scope>NUCLEOTIDE SEQUENCE [LARGE SCALE GENOMIC DNA]</scope>
    <source>
        <strain evidence="2 3">ATCC 29799</strain>
    </source>
</reference>
<accession>A6NWC8</accession>
<comment type="caution">
    <text evidence="2">The sequence shown here is derived from an EMBL/GenBank/DDBJ whole genome shotgun (WGS) entry which is preliminary data.</text>
</comment>
<evidence type="ECO:0000256" key="1">
    <source>
        <dbReference type="SAM" id="MobiDB-lite"/>
    </source>
</evidence>
<reference evidence="2 3" key="1">
    <citation type="submission" date="2007-04" db="EMBL/GenBank/DDBJ databases">
        <authorList>
            <person name="Fulton L."/>
            <person name="Clifton S."/>
            <person name="Fulton B."/>
            <person name="Xu J."/>
            <person name="Minx P."/>
            <person name="Pepin K.H."/>
            <person name="Johnson M."/>
            <person name="Thiruvilangam P."/>
            <person name="Bhonagiri V."/>
            <person name="Nash W.E."/>
            <person name="Mardis E.R."/>
            <person name="Wilson R.K."/>
        </authorList>
    </citation>
    <scope>NUCLEOTIDE SEQUENCE [LARGE SCALE GENOMIC DNA]</scope>
    <source>
        <strain evidence="2 3">ATCC 29799</strain>
    </source>
</reference>
<feature type="compositionally biased region" description="Polar residues" evidence="1">
    <location>
        <begin position="40"/>
        <end position="49"/>
    </location>
</feature>
<protein>
    <submittedName>
        <fullName evidence="2">Uncharacterized protein</fullName>
    </submittedName>
</protein>
<dbReference type="EMBL" id="AAXG02000015">
    <property type="protein sequence ID" value="EDM99784.1"/>
    <property type="molecule type" value="Genomic_DNA"/>
</dbReference>
<name>A6NWC8_9FIRM</name>
<gene>
    <name evidence="2" type="ORF">BACCAP_02521</name>
</gene>
<evidence type="ECO:0000313" key="2">
    <source>
        <dbReference type="EMBL" id="EDM99784.1"/>
    </source>
</evidence>
<sequence>MGRGRTKKQRRLFFVDTHPPMGGENISSGGAGSPAGVKTVGNQTFSGAG</sequence>
<dbReference type="AlphaFoldDB" id="A6NWC8"/>
<evidence type="ECO:0000313" key="3">
    <source>
        <dbReference type="Proteomes" id="UP000003639"/>
    </source>
</evidence>
<feature type="compositionally biased region" description="Basic residues" evidence="1">
    <location>
        <begin position="1"/>
        <end position="11"/>
    </location>
</feature>